<dbReference type="Gene3D" id="3.30.830.10">
    <property type="entry name" value="Metalloenzyme, LuxS/M16 peptidase-like"/>
    <property type="match status" value="2"/>
</dbReference>
<keyword evidence="10" id="KW-0732">Signal</keyword>
<sequence length="475" mass="51123">MTIFTRAAPLAALLAAPLVTGPALAEMPKGISHFTLDNGLEAVVIEDHRAPVVVQMVWYKVGSADEQPGKSGIAHYLEHLMFKGTDKVAAGELSKTVTANGGMDNAFTSYDFTAYFQRIASDRLPLVMEMESDRMANLKIGEDDWQAERQVVLEERSQRTDSDPGAQFAEERSAVQFYNHPYGRPVIGWRAEMEGLTRDDANAWYDAHYAPNNAVLIIAGDVTPERAKELAQEYYGPVKPKAGAERGPRPQEPEQRSPRRMERSDPRVAEPVLIRTILVPERNPGDQKTAAALTVLAELLGGSAQTSVLARELMLTGKALFVDAGYDGLSVDPTTFTIALMPAPGLSNAEAEAALDAALEKFRQDGPDPAQLERVKTQVRAAEVYKKDSAHGRAYDYGQGLSIGLGIEDVNDWPEILAAVTPEDIRAAAELVLDSKADVTGWLLPAAAPAATPAVTPAGDAPAASTDPANPGESQ</sequence>
<evidence type="ECO:0000313" key="13">
    <source>
        <dbReference type="EMBL" id="RCW88313.1"/>
    </source>
</evidence>
<dbReference type="Pfam" id="PF05193">
    <property type="entry name" value="Peptidase_M16_C"/>
    <property type="match status" value="1"/>
</dbReference>
<comment type="caution">
    <text evidence="13">The sequence shown here is derived from an EMBL/GenBank/DDBJ whole genome shotgun (WGS) entry which is preliminary data.</text>
</comment>
<dbReference type="OrthoDB" id="9811314at2"/>
<keyword evidence="4" id="KW-0479">Metal-binding</keyword>
<keyword evidence="6" id="KW-0862">Zinc</keyword>
<dbReference type="InterPro" id="IPR001431">
    <property type="entry name" value="Pept_M16_Zn_BS"/>
</dbReference>
<feature type="signal peptide" evidence="10">
    <location>
        <begin position="1"/>
        <end position="25"/>
    </location>
</feature>
<evidence type="ECO:0000259" key="11">
    <source>
        <dbReference type="Pfam" id="PF00675"/>
    </source>
</evidence>
<dbReference type="PANTHER" id="PTHR43690">
    <property type="entry name" value="NARDILYSIN"/>
    <property type="match status" value="1"/>
</dbReference>
<evidence type="ECO:0000256" key="3">
    <source>
        <dbReference type="ARBA" id="ARBA00022670"/>
    </source>
</evidence>
<evidence type="ECO:0000256" key="4">
    <source>
        <dbReference type="ARBA" id="ARBA00022723"/>
    </source>
</evidence>
<dbReference type="PANTHER" id="PTHR43690:SF17">
    <property type="entry name" value="PROTEIN YHJJ"/>
    <property type="match status" value="1"/>
</dbReference>
<evidence type="ECO:0000256" key="9">
    <source>
        <dbReference type="SAM" id="MobiDB-lite"/>
    </source>
</evidence>
<dbReference type="EMBL" id="QPJL01000002">
    <property type="protein sequence ID" value="RCW88313.1"/>
    <property type="molecule type" value="Genomic_DNA"/>
</dbReference>
<evidence type="ECO:0000313" key="14">
    <source>
        <dbReference type="Proteomes" id="UP000253345"/>
    </source>
</evidence>
<evidence type="ECO:0000256" key="8">
    <source>
        <dbReference type="RuleBase" id="RU004447"/>
    </source>
</evidence>
<feature type="compositionally biased region" description="Low complexity" evidence="9">
    <location>
        <begin position="452"/>
        <end position="464"/>
    </location>
</feature>
<accession>A0A368Z7B8</accession>
<evidence type="ECO:0000256" key="2">
    <source>
        <dbReference type="ARBA" id="ARBA00007261"/>
    </source>
</evidence>
<keyword evidence="14" id="KW-1185">Reference proteome</keyword>
<evidence type="ECO:0000256" key="10">
    <source>
        <dbReference type="SAM" id="SignalP"/>
    </source>
</evidence>
<dbReference type="Pfam" id="PF00675">
    <property type="entry name" value="Peptidase_M16"/>
    <property type="match status" value="1"/>
</dbReference>
<feature type="domain" description="Peptidase M16 N-terminal" evidence="11">
    <location>
        <begin position="44"/>
        <end position="187"/>
    </location>
</feature>
<dbReference type="SUPFAM" id="SSF63411">
    <property type="entry name" value="LuxS/MPP-like metallohydrolase"/>
    <property type="match status" value="2"/>
</dbReference>
<evidence type="ECO:0000259" key="12">
    <source>
        <dbReference type="Pfam" id="PF05193"/>
    </source>
</evidence>
<protein>
    <submittedName>
        <fullName evidence="13">Zinc protease</fullName>
    </submittedName>
</protein>
<feature type="region of interest" description="Disordered" evidence="9">
    <location>
        <begin position="234"/>
        <end position="266"/>
    </location>
</feature>
<dbReference type="InterPro" id="IPR011765">
    <property type="entry name" value="Pept_M16_N"/>
</dbReference>
<dbReference type="PROSITE" id="PS00143">
    <property type="entry name" value="INSULINASE"/>
    <property type="match status" value="1"/>
</dbReference>
<keyword evidence="7" id="KW-0482">Metalloprotease</keyword>
<name>A0A368Z7B8_9RHOB</name>
<reference evidence="13 14" key="1">
    <citation type="submission" date="2018-07" db="EMBL/GenBank/DDBJ databases">
        <title>Genomic Encyclopedia of Type Strains, Phase III (KMG-III): the genomes of soil and plant-associated and newly described type strains.</title>
        <authorList>
            <person name="Whitman W."/>
        </authorList>
    </citation>
    <scope>NUCLEOTIDE SEQUENCE [LARGE SCALE GENOMIC DNA]</scope>
    <source>
        <strain evidence="13 14">CECT 8525</strain>
    </source>
</reference>
<evidence type="ECO:0000256" key="5">
    <source>
        <dbReference type="ARBA" id="ARBA00022801"/>
    </source>
</evidence>
<proteinExistence type="inferred from homology"/>
<gene>
    <name evidence="13" type="ORF">DFP89_102243</name>
</gene>
<feature type="region of interest" description="Disordered" evidence="9">
    <location>
        <begin position="452"/>
        <end position="475"/>
    </location>
</feature>
<dbReference type="InterPro" id="IPR007863">
    <property type="entry name" value="Peptidase_M16_C"/>
</dbReference>
<evidence type="ECO:0000256" key="6">
    <source>
        <dbReference type="ARBA" id="ARBA00022833"/>
    </source>
</evidence>
<keyword evidence="3 13" id="KW-0645">Protease</keyword>
<dbReference type="AlphaFoldDB" id="A0A368Z7B8"/>
<dbReference type="GO" id="GO:0046872">
    <property type="term" value="F:metal ion binding"/>
    <property type="evidence" value="ECO:0007669"/>
    <property type="project" value="UniProtKB-KW"/>
</dbReference>
<organism evidence="13 14">
    <name type="scientific">Paracoccus lutimaris</name>
    <dbReference type="NCBI Taxonomy" id="1490030"/>
    <lineage>
        <taxon>Bacteria</taxon>
        <taxon>Pseudomonadati</taxon>
        <taxon>Pseudomonadota</taxon>
        <taxon>Alphaproteobacteria</taxon>
        <taxon>Rhodobacterales</taxon>
        <taxon>Paracoccaceae</taxon>
        <taxon>Paracoccus</taxon>
    </lineage>
</organism>
<dbReference type="RefSeq" id="WP_114348036.1">
    <property type="nucleotide sequence ID" value="NZ_QPJL01000002.1"/>
</dbReference>
<dbReference type="InterPro" id="IPR011249">
    <property type="entry name" value="Metalloenz_LuxS/M16"/>
</dbReference>
<keyword evidence="5" id="KW-0378">Hydrolase</keyword>
<feature type="domain" description="Peptidase M16 C-terminal" evidence="12">
    <location>
        <begin position="196"/>
        <end position="378"/>
    </location>
</feature>
<feature type="chain" id="PRO_5017009003" evidence="10">
    <location>
        <begin position="26"/>
        <end position="475"/>
    </location>
</feature>
<dbReference type="GO" id="GO:0004222">
    <property type="term" value="F:metalloendopeptidase activity"/>
    <property type="evidence" value="ECO:0007669"/>
    <property type="project" value="InterPro"/>
</dbReference>
<evidence type="ECO:0000256" key="7">
    <source>
        <dbReference type="ARBA" id="ARBA00023049"/>
    </source>
</evidence>
<dbReference type="InterPro" id="IPR050626">
    <property type="entry name" value="Peptidase_M16"/>
</dbReference>
<dbReference type="GO" id="GO:0006508">
    <property type="term" value="P:proteolysis"/>
    <property type="evidence" value="ECO:0007669"/>
    <property type="project" value="UniProtKB-KW"/>
</dbReference>
<evidence type="ECO:0000256" key="1">
    <source>
        <dbReference type="ARBA" id="ARBA00001947"/>
    </source>
</evidence>
<comment type="similarity">
    <text evidence="2 8">Belongs to the peptidase M16 family.</text>
</comment>
<dbReference type="Proteomes" id="UP000253345">
    <property type="component" value="Unassembled WGS sequence"/>
</dbReference>
<feature type="compositionally biased region" description="Basic and acidic residues" evidence="9">
    <location>
        <begin position="242"/>
        <end position="266"/>
    </location>
</feature>
<comment type="cofactor">
    <cofactor evidence="1">
        <name>Zn(2+)</name>
        <dbReference type="ChEBI" id="CHEBI:29105"/>
    </cofactor>
</comment>